<feature type="region of interest" description="Disordered" evidence="3">
    <location>
        <begin position="1"/>
        <end position="30"/>
    </location>
</feature>
<dbReference type="InterPro" id="IPR011992">
    <property type="entry name" value="EF-hand-dom_pair"/>
</dbReference>
<feature type="compositionally biased region" description="Basic and acidic residues" evidence="3">
    <location>
        <begin position="170"/>
        <end position="182"/>
    </location>
</feature>
<evidence type="ECO:0000256" key="1">
    <source>
        <dbReference type="ARBA" id="ARBA00022737"/>
    </source>
</evidence>
<dbReference type="SMART" id="SM00054">
    <property type="entry name" value="EFh"/>
    <property type="match status" value="3"/>
</dbReference>
<evidence type="ECO:0000313" key="6">
    <source>
        <dbReference type="Proteomes" id="UP001331561"/>
    </source>
</evidence>
<evidence type="ECO:0000256" key="3">
    <source>
        <dbReference type="SAM" id="MobiDB-lite"/>
    </source>
</evidence>
<keyword evidence="2" id="KW-0106">Calcium</keyword>
<protein>
    <submittedName>
        <fullName evidence="5">EF-hand domain-containing protein</fullName>
    </submittedName>
</protein>
<feature type="region of interest" description="Disordered" evidence="3">
    <location>
        <begin position="55"/>
        <end position="87"/>
    </location>
</feature>
<dbReference type="SUPFAM" id="SSF47473">
    <property type="entry name" value="EF-hand"/>
    <property type="match status" value="1"/>
</dbReference>
<sequence>MSSISSTGNSVSSSFATMMPRRQRPDASKIAEDIFSKLDTKGQGYIEKSDLQNALSSLSGTDSANSSSSSSSVDDLFSQLDGDSDGKVTKKELADSMQSLADALDSQAMSSRMQMGGMPPPPPPGGQGGPGGPGDDAGFTKDELTSMASDVASTDSKRASFMNDVASNFDKADTDGDGKVSFKEAMAYEQSSETSASASASSNSSTSSTNSSATQESQARMMQQLMQLIHAYGDASKSNPSASISAVA</sequence>
<keyword evidence="6" id="KW-1185">Reference proteome</keyword>
<dbReference type="PROSITE" id="PS00018">
    <property type="entry name" value="EF_HAND_1"/>
    <property type="match status" value="1"/>
</dbReference>
<evidence type="ECO:0000313" key="5">
    <source>
        <dbReference type="EMBL" id="MEC5385504.1"/>
    </source>
</evidence>
<feature type="compositionally biased region" description="Low complexity" evidence="3">
    <location>
        <begin position="1"/>
        <end position="14"/>
    </location>
</feature>
<dbReference type="Proteomes" id="UP001331561">
    <property type="component" value="Unassembled WGS sequence"/>
</dbReference>
<dbReference type="Pfam" id="PF13499">
    <property type="entry name" value="EF-hand_7"/>
    <property type="match status" value="1"/>
</dbReference>
<feature type="compositionally biased region" description="Gly residues" evidence="3">
    <location>
        <begin position="126"/>
        <end position="135"/>
    </location>
</feature>
<dbReference type="Pfam" id="PF13202">
    <property type="entry name" value="EF-hand_5"/>
    <property type="match status" value="1"/>
</dbReference>
<proteinExistence type="predicted"/>
<dbReference type="PROSITE" id="PS50222">
    <property type="entry name" value="EF_HAND_2"/>
    <property type="match status" value="2"/>
</dbReference>
<dbReference type="PANTHER" id="PTHR23050">
    <property type="entry name" value="CALCIUM BINDING PROTEIN"/>
    <property type="match status" value="1"/>
</dbReference>
<evidence type="ECO:0000259" key="4">
    <source>
        <dbReference type="PROSITE" id="PS50222"/>
    </source>
</evidence>
<name>A0ABU6K1H3_9RHOO</name>
<dbReference type="InterPro" id="IPR002048">
    <property type="entry name" value="EF_hand_dom"/>
</dbReference>
<dbReference type="InterPro" id="IPR050145">
    <property type="entry name" value="Centrin_CML-like"/>
</dbReference>
<feature type="domain" description="EF-hand" evidence="4">
    <location>
        <begin position="26"/>
        <end position="61"/>
    </location>
</feature>
<gene>
    <name evidence="5" type="ORF">VVD49_07190</name>
</gene>
<feature type="region of interest" description="Disordered" evidence="3">
    <location>
        <begin position="100"/>
        <end position="224"/>
    </location>
</feature>
<dbReference type="Gene3D" id="1.10.238.10">
    <property type="entry name" value="EF-hand"/>
    <property type="match status" value="2"/>
</dbReference>
<feature type="compositionally biased region" description="Low complexity" evidence="3">
    <location>
        <begin position="189"/>
        <end position="219"/>
    </location>
</feature>
<feature type="domain" description="EF-hand" evidence="4">
    <location>
        <begin position="68"/>
        <end position="103"/>
    </location>
</feature>
<dbReference type="EMBL" id="JAYXHS010000001">
    <property type="protein sequence ID" value="MEC5385504.1"/>
    <property type="molecule type" value="Genomic_DNA"/>
</dbReference>
<organism evidence="5 6">
    <name type="scientific">Uliginosibacterium silvisoli</name>
    <dbReference type="NCBI Taxonomy" id="3114758"/>
    <lineage>
        <taxon>Bacteria</taxon>
        <taxon>Pseudomonadati</taxon>
        <taxon>Pseudomonadota</taxon>
        <taxon>Betaproteobacteria</taxon>
        <taxon>Rhodocyclales</taxon>
        <taxon>Zoogloeaceae</taxon>
        <taxon>Uliginosibacterium</taxon>
    </lineage>
</organism>
<accession>A0ABU6K1H3</accession>
<dbReference type="RefSeq" id="WP_327598457.1">
    <property type="nucleotide sequence ID" value="NZ_JAYXHS010000001.1"/>
</dbReference>
<feature type="compositionally biased region" description="Low complexity" evidence="3">
    <location>
        <begin position="55"/>
        <end position="81"/>
    </location>
</feature>
<evidence type="ECO:0000256" key="2">
    <source>
        <dbReference type="ARBA" id="ARBA00022837"/>
    </source>
</evidence>
<dbReference type="InterPro" id="IPR018247">
    <property type="entry name" value="EF_Hand_1_Ca_BS"/>
</dbReference>
<keyword evidence="1" id="KW-0677">Repeat</keyword>
<reference evidence="5 6" key="1">
    <citation type="submission" date="2024-01" db="EMBL/GenBank/DDBJ databases">
        <title>Uliginosibacterium soil sp. nov.</title>
        <authorList>
            <person name="Lv Y."/>
        </authorList>
    </citation>
    <scope>NUCLEOTIDE SEQUENCE [LARGE SCALE GENOMIC DNA]</scope>
    <source>
        <strain evidence="5 6">H3</strain>
    </source>
</reference>
<comment type="caution">
    <text evidence="5">The sequence shown here is derived from an EMBL/GenBank/DDBJ whole genome shotgun (WGS) entry which is preliminary data.</text>
</comment>